<dbReference type="AlphaFoldDB" id="A0AAU9CGU1"/>
<feature type="compositionally biased region" description="Basic and acidic residues" evidence="3">
    <location>
        <begin position="313"/>
        <end position="327"/>
    </location>
</feature>
<feature type="domain" description="R3H" evidence="4">
    <location>
        <begin position="433"/>
        <end position="498"/>
    </location>
</feature>
<keyword evidence="2" id="KW-0067">ATP-binding</keyword>
<evidence type="ECO:0000256" key="2">
    <source>
        <dbReference type="ARBA" id="ARBA00022840"/>
    </source>
</evidence>
<dbReference type="InterPro" id="IPR036867">
    <property type="entry name" value="R3H_dom_sf"/>
</dbReference>
<dbReference type="SUPFAM" id="SSF82708">
    <property type="entry name" value="R3H domain"/>
    <property type="match status" value="1"/>
</dbReference>
<dbReference type="InterPro" id="IPR058670">
    <property type="entry name" value="PTPase_dom"/>
</dbReference>
<keyword evidence="1" id="KW-0547">Nucleotide-binding</keyword>
<name>A0AAU9CGU1_9GAMM</name>
<dbReference type="PANTHER" id="PTHR20953">
    <property type="entry name" value="KINASE-RELATED"/>
    <property type="match status" value="1"/>
</dbReference>
<dbReference type="GO" id="GO:0003676">
    <property type="term" value="F:nucleic acid binding"/>
    <property type="evidence" value="ECO:0007669"/>
    <property type="project" value="UniProtKB-UniRule"/>
</dbReference>
<dbReference type="Gene3D" id="3.30.1370.50">
    <property type="entry name" value="R3H-like domain"/>
    <property type="match status" value="1"/>
</dbReference>
<dbReference type="InterPro" id="IPR027417">
    <property type="entry name" value="P-loop_NTPase"/>
</dbReference>
<evidence type="ECO:0000256" key="1">
    <source>
        <dbReference type="ARBA" id="ARBA00022741"/>
    </source>
</evidence>
<accession>A0AAU9CGU1</accession>
<dbReference type="GO" id="GO:0005524">
    <property type="term" value="F:ATP binding"/>
    <property type="evidence" value="ECO:0007669"/>
    <property type="project" value="UniProtKB-KW"/>
</dbReference>
<dbReference type="SMART" id="SM00382">
    <property type="entry name" value="AAA"/>
    <property type="match status" value="1"/>
</dbReference>
<dbReference type="InterPro" id="IPR045735">
    <property type="entry name" value="Spore_III_AA_AAA+_ATPase"/>
</dbReference>
<dbReference type="RefSeq" id="WP_317704611.1">
    <property type="nucleotide sequence ID" value="NZ_AP024714.1"/>
</dbReference>
<dbReference type="KEGG" id="mcau:MIT9_P1790"/>
<evidence type="ECO:0000256" key="3">
    <source>
        <dbReference type="SAM" id="MobiDB-lite"/>
    </source>
</evidence>
<reference evidence="6" key="1">
    <citation type="journal article" date="2024" name="Int. J. Syst. Evol. Microbiol.">
        <title>Methylomarinovum tepidoasis sp. nov., a moderately thermophilic methanotroph of the family Methylothermaceae isolated from a deep-sea hydrothermal field.</title>
        <authorList>
            <person name="Hirayama H."/>
            <person name="Takaki Y."/>
            <person name="Abe M."/>
            <person name="Miyazaki M."/>
            <person name="Uematsu K."/>
            <person name="Matsui Y."/>
            <person name="Takai K."/>
        </authorList>
    </citation>
    <scope>NUCLEOTIDE SEQUENCE [LARGE SCALE GENOMIC DNA]</scope>
    <source>
        <strain evidence="6">IT-9</strain>
    </source>
</reference>
<dbReference type="CDD" id="cd00009">
    <property type="entry name" value="AAA"/>
    <property type="match status" value="1"/>
</dbReference>
<dbReference type="InterPro" id="IPR003593">
    <property type="entry name" value="AAA+_ATPase"/>
</dbReference>
<dbReference type="Pfam" id="PF25516">
    <property type="entry name" value="PTPase"/>
    <property type="match status" value="1"/>
</dbReference>
<dbReference type="PROSITE" id="PS51061">
    <property type="entry name" value="R3H"/>
    <property type="match status" value="1"/>
</dbReference>
<keyword evidence="6" id="KW-1185">Reference proteome</keyword>
<feature type="region of interest" description="Disordered" evidence="3">
    <location>
        <begin position="313"/>
        <end position="341"/>
    </location>
</feature>
<dbReference type="PANTHER" id="PTHR20953:SF3">
    <property type="entry name" value="P-LOOP CONTAINING NUCLEOSIDE TRIPHOSPHATE HYDROLASES SUPERFAMILY PROTEIN"/>
    <property type="match status" value="1"/>
</dbReference>
<evidence type="ECO:0000313" key="6">
    <source>
        <dbReference type="Proteomes" id="UP001321825"/>
    </source>
</evidence>
<dbReference type="Pfam" id="PF01424">
    <property type="entry name" value="R3H"/>
    <property type="match status" value="1"/>
</dbReference>
<evidence type="ECO:0000259" key="4">
    <source>
        <dbReference type="PROSITE" id="PS51061"/>
    </source>
</evidence>
<dbReference type="Proteomes" id="UP001321825">
    <property type="component" value="Chromosome"/>
</dbReference>
<gene>
    <name evidence="5" type="ORF">MIT9_P1790</name>
</gene>
<sequence length="503" mass="54965">MTTPFSEELALLVDVLPLALRERLTTLPEDGLLEIVMDLGRPPQARYADRVEALDDRPVSRDDIAHVVTQVGEFGADNRAGIEGTLHRISAIRNRKGDVIGLTLRVGRAVSGTIELIRDLVASGRSLLLLGRPGIGKTTKLREVARVLADDYGKRVVVIDTSNEIGGDGDIPHPAIGGARRMQVPRPEKQHAVMIEAVENHMPEVIVIDEIGTEAEALAARTIAERGVQLIGTAHGNTLENLVQNPTLSDLVGGVQTVTLGDEEARFRGTQKTVAERKAPPTFEQVVELVDREELIVHTDTAAAVDSILRGEDAGGIRRTPDGESRVKVPAPETSGKPRSSEALKGEVRIYPYAVSRDLVERVIRSFRFDARTVSSPERADMILALRSRADDGRLRRILGATGLPLHTVKKSSTAQIRRLLNHVFSQAEEVAEADIDAAVKETEAAVQKVLEEAVEVALAPQPKEVRKIQHHIVNRYHLVAESVGSDPLRHLVIYPDWTEARS</sequence>
<proteinExistence type="predicted"/>
<dbReference type="InterPro" id="IPR001374">
    <property type="entry name" value="R3H_dom"/>
</dbReference>
<dbReference type="Gene3D" id="3.40.50.300">
    <property type="entry name" value="P-loop containing nucleotide triphosphate hydrolases"/>
    <property type="match status" value="1"/>
</dbReference>
<dbReference type="SUPFAM" id="SSF52540">
    <property type="entry name" value="P-loop containing nucleoside triphosphate hydrolases"/>
    <property type="match status" value="1"/>
</dbReference>
<dbReference type="Pfam" id="PF19568">
    <property type="entry name" value="Spore_III_AA"/>
    <property type="match status" value="1"/>
</dbReference>
<dbReference type="EMBL" id="AP024714">
    <property type="protein sequence ID" value="BCX82205.1"/>
    <property type="molecule type" value="Genomic_DNA"/>
</dbReference>
<evidence type="ECO:0000313" key="5">
    <source>
        <dbReference type="EMBL" id="BCX82205.1"/>
    </source>
</evidence>
<dbReference type="SMART" id="SM00393">
    <property type="entry name" value="R3H"/>
    <property type="match status" value="1"/>
</dbReference>
<organism evidence="5 6">
    <name type="scientific">Methylomarinovum caldicuralii</name>
    <dbReference type="NCBI Taxonomy" id="438856"/>
    <lineage>
        <taxon>Bacteria</taxon>
        <taxon>Pseudomonadati</taxon>
        <taxon>Pseudomonadota</taxon>
        <taxon>Gammaproteobacteria</taxon>
        <taxon>Methylococcales</taxon>
        <taxon>Methylothermaceae</taxon>
        <taxon>Methylomarinovum</taxon>
    </lineage>
</organism>
<protein>
    <recommendedName>
        <fullName evidence="4">R3H domain-containing protein</fullName>
    </recommendedName>
</protein>